<dbReference type="EMBL" id="JAKOGI010000259">
    <property type="protein sequence ID" value="KAJ8438316.1"/>
    <property type="molecule type" value="Genomic_DNA"/>
</dbReference>
<evidence type="ECO:0000313" key="2">
    <source>
        <dbReference type="EMBL" id="KAJ8438316.1"/>
    </source>
</evidence>
<dbReference type="AlphaFoldDB" id="A0A9Q1QE84"/>
<organism evidence="2 3">
    <name type="scientific">Carnegiea gigantea</name>
    <dbReference type="NCBI Taxonomy" id="171969"/>
    <lineage>
        <taxon>Eukaryota</taxon>
        <taxon>Viridiplantae</taxon>
        <taxon>Streptophyta</taxon>
        <taxon>Embryophyta</taxon>
        <taxon>Tracheophyta</taxon>
        <taxon>Spermatophyta</taxon>
        <taxon>Magnoliopsida</taxon>
        <taxon>eudicotyledons</taxon>
        <taxon>Gunneridae</taxon>
        <taxon>Pentapetalae</taxon>
        <taxon>Caryophyllales</taxon>
        <taxon>Cactineae</taxon>
        <taxon>Cactaceae</taxon>
        <taxon>Cactoideae</taxon>
        <taxon>Echinocereeae</taxon>
        <taxon>Carnegiea</taxon>
    </lineage>
</organism>
<dbReference type="Proteomes" id="UP001153076">
    <property type="component" value="Unassembled WGS sequence"/>
</dbReference>
<sequence length="328" mass="36351">MPAARTPARPLTSPAISDVAGRLPPRRPSRPARGPAPSPVQLPSCALPCCFEHPEQLSALAGWLPATSPHLPSSPAISPILRSYSMASGGRKSHNWTNKEDDKLFDVLIQQKAHGATQFEWSVVKALLQVQGINRDGQTGVGVNPITGAVTVTDYTWEKFLKGGRFRNFRDRVPPNLDKNKAVVHGTHATRDFSFSPAMGSSGSERCLAQQDLAVDLEEHVGDSDEAEDDEHNEQMEVSAGAESECWGGSLGDRWRLREELDSEVHNALALMRVLTKLREHPGVAAKGPDFIFTVMEYIRREQDFEYFVIFNDDDITRYLRVRGLRDV</sequence>
<name>A0A9Q1QE84_9CARY</name>
<gene>
    <name evidence="2" type="ORF">Cgig2_018796</name>
</gene>
<protein>
    <recommendedName>
        <fullName evidence="4">Myb/SANT-like domain-containing protein</fullName>
    </recommendedName>
</protein>
<proteinExistence type="predicted"/>
<accession>A0A9Q1QE84</accession>
<feature type="region of interest" description="Disordered" evidence="1">
    <location>
        <begin position="1"/>
        <end position="39"/>
    </location>
</feature>
<evidence type="ECO:0000313" key="3">
    <source>
        <dbReference type="Proteomes" id="UP001153076"/>
    </source>
</evidence>
<comment type="caution">
    <text evidence="2">The sequence shown here is derived from an EMBL/GenBank/DDBJ whole genome shotgun (WGS) entry which is preliminary data.</text>
</comment>
<keyword evidence="3" id="KW-1185">Reference proteome</keyword>
<feature type="region of interest" description="Disordered" evidence="1">
    <location>
        <begin position="220"/>
        <end position="245"/>
    </location>
</feature>
<evidence type="ECO:0008006" key="4">
    <source>
        <dbReference type="Google" id="ProtNLM"/>
    </source>
</evidence>
<reference evidence="2" key="1">
    <citation type="submission" date="2022-04" db="EMBL/GenBank/DDBJ databases">
        <title>Carnegiea gigantea Genome sequencing and assembly v2.</title>
        <authorList>
            <person name="Copetti D."/>
            <person name="Sanderson M.J."/>
            <person name="Burquez A."/>
            <person name="Wojciechowski M.F."/>
        </authorList>
    </citation>
    <scope>NUCLEOTIDE SEQUENCE</scope>
    <source>
        <strain evidence="2">SGP5-SGP5p</strain>
        <tissue evidence="2">Aerial part</tissue>
    </source>
</reference>
<evidence type="ECO:0000256" key="1">
    <source>
        <dbReference type="SAM" id="MobiDB-lite"/>
    </source>
</evidence>